<dbReference type="Proteomes" id="UP001066276">
    <property type="component" value="Chromosome 6"/>
</dbReference>
<evidence type="ECO:0000313" key="2">
    <source>
        <dbReference type="EMBL" id="KAJ1141032.1"/>
    </source>
</evidence>
<name>A0AAV7QNT5_PLEWA</name>
<reference evidence="2" key="1">
    <citation type="journal article" date="2022" name="bioRxiv">
        <title>Sequencing and chromosome-scale assembly of the giantPleurodeles waltlgenome.</title>
        <authorList>
            <person name="Brown T."/>
            <person name="Elewa A."/>
            <person name="Iarovenko S."/>
            <person name="Subramanian E."/>
            <person name="Araus A.J."/>
            <person name="Petzold A."/>
            <person name="Susuki M."/>
            <person name="Suzuki K.-i.T."/>
            <person name="Hayashi T."/>
            <person name="Toyoda A."/>
            <person name="Oliveira C."/>
            <person name="Osipova E."/>
            <person name="Leigh N.D."/>
            <person name="Simon A."/>
            <person name="Yun M.H."/>
        </authorList>
    </citation>
    <scope>NUCLEOTIDE SEQUENCE</scope>
    <source>
        <strain evidence="2">20211129_DDA</strain>
        <tissue evidence="2">Liver</tissue>
    </source>
</reference>
<organism evidence="2 3">
    <name type="scientific">Pleurodeles waltl</name>
    <name type="common">Iberian ribbed newt</name>
    <dbReference type="NCBI Taxonomy" id="8319"/>
    <lineage>
        <taxon>Eukaryota</taxon>
        <taxon>Metazoa</taxon>
        <taxon>Chordata</taxon>
        <taxon>Craniata</taxon>
        <taxon>Vertebrata</taxon>
        <taxon>Euteleostomi</taxon>
        <taxon>Amphibia</taxon>
        <taxon>Batrachia</taxon>
        <taxon>Caudata</taxon>
        <taxon>Salamandroidea</taxon>
        <taxon>Salamandridae</taxon>
        <taxon>Pleurodelinae</taxon>
        <taxon>Pleurodeles</taxon>
    </lineage>
</organism>
<dbReference type="AlphaFoldDB" id="A0AAV7QNT5"/>
<keyword evidence="3" id="KW-1185">Reference proteome</keyword>
<comment type="caution">
    <text evidence="2">The sequence shown here is derived from an EMBL/GenBank/DDBJ whole genome shotgun (WGS) entry which is preliminary data.</text>
</comment>
<accession>A0AAV7QNT5</accession>
<feature type="compositionally biased region" description="Low complexity" evidence="1">
    <location>
        <begin position="70"/>
        <end position="79"/>
    </location>
</feature>
<protein>
    <submittedName>
        <fullName evidence="2">Uncharacterized protein</fullName>
    </submittedName>
</protein>
<evidence type="ECO:0000256" key="1">
    <source>
        <dbReference type="SAM" id="MobiDB-lite"/>
    </source>
</evidence>
<gene>
    <name evidence="2" type="ORF">NDU88_007369</name>
</gene>
<dbReference type="EMBL" id="JANPWB010000010">
    <property type="protein sequence ID" value="KAJ1141032.1"/>
    <property type="molecule type" value="Genomic_DNA"/>
</dbReference>
<feature type="region of interest" description="Disordered" evidence="1">
    <location>
        <begin position="70"/>
        <end position="112"/>
    </location>
</feature>
<proteinExistence type="predicted"/>
<evidence type="ECO:0000313" key="3">
    <source>
        <dbReference type="Proteomes" id="UP001066276"/>
    </source>
</evidence>
<sequence>MDLRHGDLRPLYMLSKSSWHLNLNWQGNPPPAWCTPKPFIVQQAGGTEHPPQGPEGAWSRFMFPAMQVRPPRAPRAPVQGTLPHGGLGPDGASEHDLAGEASPCQPSDPEAP</sequence>